<proteinExistence type="predicted"/>
<dbReference type="Pfam" id="PF01850">
    <property type="entry name" value="PIN"/>
    <property type="match status" value="1"/>
</dbReference>
<accession>A0A975GH55</accession>
<protein>
    <submittedName>
        <fullName evidence="2">PIN domain-containing protein</fullName>
    </submittedName>
</protein>
<organism evidence="2 3">
    <name type="scientific">Desulfonema limicola</name>
    <dbReference type="NCBI Taxonomy" id="45656"/>
    <lineage>
        <taxon>Bacteria</taxon>
        <taxon>Pseudomonadati</taxon>
        <taxon>Thermodesulfobacteriota</taxon>
        <taxon>Desulfobacteria</taxon>
        <taxon>Desulfobacterales</taxon>
        <taxon>Desulfococcaceae</taxon>
        <taxon>Desulfonema</taxon>
    </lineage>
</organism>
<name>A0A975GH55_9BACT</name>
<dbReference type="RefSeq" id="WP_207692454.1">
    <property type="nucleotide sequence ID" value="NZ_CP061799.1"/>
</dbReference>
<dbReference type="CDD" id="cd09874">
    <property type="entry name" value="PIN_MT3492-like"/>
    <property type="match status" value="1"/>
</dbReference>
<dbReference type="KEGG" id="dli:dnl_32090"/>
<dbReference type="EMBL" id="CP061799">
    <property type="protein sequence ID" value="QTA80893.1"/>
    <property type="molecule type" value="Genomic_DNA"/>
</dbReference>
<reference evidence="2" key="1">
    <citation type="journal article" date="2021" name="Microb. Physiol.">
        <title>Proteogenomic Insights into the Physiology of Marine, Sulfate-Reducing, Filamentous Desulfonema limicola and Desulfonema magnum.</title>
        <authorList>
            <person name="Schnaars V."/>
            <person name="Wohlbrand L."/>
            <person name="Scheve S."/>
            <person name="Hinrichs C."/>
            <person name="Reinhardt R."/>
            <person name="Rabus R."/>
        </authorList>
    </citation>
    <scope>NUCLEOTIDE SEQUENCE</scope>
    <source>
        <strain evidence="2">5ac10</strain>
    </source>
</reference>
<dbReference type="InterPro" id="IPR002716">
    <property type="entry name" value="PIN_dom"/>
</dbReference>
<dbReference type="Gene3D" id="3.40.50.1010">
    <property type="entry name" value="5'-nuclease"/>
    <property type="match status" value="1"/>
</dbReference>
<dbReference type="SUPFAM" id="SSF88723">
    <property type="entry name" value="PIN domain-like"/>
    <property type="match status" value="1"/>
</dbReference>
<dbReference type="AlphaFoldDB" id="A0A975GH55"/>
<dbReference type="Proteomes" id="UP000663720">
    <property type="component" value="Chromosome"/>
</dbReference>
<gene>
    <name evidence="2" type="ORF">dnl_32090</name>
</gene>
<dbReference type="InterPro" id="IPR029060">
    <property type="entry name" value="PIN-like_dom_sf"/>
</dbReference>
<sequence length="73" mass="8458">MNKRYFFDTSALIKLYHDETGTEDLSNMIDDEYPDIVISDLTTIEIVSAFAKKVRMNEISKDIFEEVMIAFNA</sequence>
<keyword evidence="3" id="KW-1185">Reference proteome</keyword>
<evidence type="ECO:0000259" key="1">
    <source>
        <dbReference type="Pfam" id="PF01850"/>
    </source>
</evidence>
<evidence type="ECO:0000313" key="2">
    <source>
        <dbReference type="EMBL" id="QTA80893.1"/>
    </source>
</evidence>
<evidence type="ECO:0000313" key="3">
    <source>
        <dbReference type="Proteomes" id="UP000663720"/>
    </source>
</evidence>
<feature type="domain" description="PIN" evidence="1">
    <location>
        <begin position="5"/>
        <end position="55"/>
    </location>
</feature>